<accession>A0ABQ9GVL5</accession>
<evidence type="ECO:0000313" key="1">
    <source>
        <dbReference type="EMBL" id="KAJ8876052.1"/>
    </source>
</evidence>
<protein>
    <recommendedName>
        <fullName evidence="3">Reverse transcriptase domain-containing protein</fullName>
    </recommendedName>
</protein>
<keyword evidence="2" id="KW-1185">Reference proteome</keyword>
<organism evidence="1 2">
    <name type="scientific">Dryococelus australis</name>
    <dbReference type="NCBI Taxonomy" id="614101"/>
    <lineage>
        <taxon>Eukaryota</taxon>
        <taxon>Metazoa</taxon>
        <taxon>Ecdysozoa</taxon>
        <taxon>Arthropoda</taxon>
        <taxon>Hexapoda</taxon>
        <taxon>Insecta</taxon>
        <taxon>Pterygota</taxon>
        <taxon>Neoptera</taxon>
        <taxon>Polyneoptera</taxon>
        <taxon>Phasmatodea</taxon>
        <taxon>Verophasmatodea</taxon>
        <taxon>Anareolatae</taxon>
        <taxon>Phasmatidae</taxon>
        <taxon>Eurycanthinae</taxon>
        <taxon>Dryococelus</taxon>
    </lineage>
</organism>
<proteinExistence type="predicted"/>
<comment type="caution">
    <text evidence="1">The sequence shown here is derived from an EMBL/GenBank/DDBJ whole genome shotgun (WGS) entry which is preliminary data.</text>
</comment>
<gene>
    <name evidence="1" type="ORF">PR048_023960</name>
</gene>
<evidence type="ECO:0000313" key="2">
    <source>
        <dbReference type="Proteomes" id="UP001159363"/>
    </source>
</evidence>
<name>A0ABQ9GVL5_9NEOP</name>
<dbReference type="Proteomes" id="UP001159363">
    <property type="component" value="Chromosome 8"/>
</dbReference>
<reference evidence="1 2" key="1">
    <citation type="submission" date="2023-02" db="EMBL/GenBank/DDBJ databases">
        <title>LHISI_Scaffold_Assembly.</title>
        <authorList>
            <person name="Stuart O.P."/>
            <person name="Cleave R."/>
            <person name="Magrath M.J.L."/>
            <person name="Mikheyev A.S."/>
        </authorList>
    </citation>
    <scope>NUCLEOTIDE SEQUENCE [LARGE SCALE GENOMIC DNA]</scope>
    <source>
        <strain evidence="1">Daus_M_001</strain>
        <tissue evidence="1">Leg muscle</tissue>
    </source>
</reference>
<dbReference type="EMBL" id="JARBHB010000009">
    <property type="protein sequence ID" value="KAJ8876052.1"/>
    <property type="molecule type" value="Genomic_DNA"/>
</dbReference>
<sequence>MSACGHVISQRRRGRCSNEEECPYVFLPSSQQLAGTGIPAHIPQRPNTWNDNTLFFTPISEEDIINVIRNFKSKSSCGIDEVPMTLLKKKSSYLIKLPLTYIFNEYLAQGIFPDRLKYAKVVPIHKQKTDHLHKILRQKSHTDVTANVRTTRVGEPQGSILGPILFLIFINNFPEQITNGSAIMFVDDTNILLAPTTLPRAIIGYPHRPPLFLERCARGCLPPFWESRECQQRRYLLASQTSSRPLEFPIRLATTQEVLVRLAGASALRDASRELGKILDPIYTVQRHDGNTARLARRSDEALGARVSVARIAPSRLDLGRGGPSYTWSIPLLITVSSTRSKFSGKKKQLPTQQDRQICKTLLACFQLKSAVKLNTSAADAYLRFVPQAASKPRLHESDLNSRMDVGRAGCRYDTGPVTAECRYDAGPATAGCRYDTGPVTAGCRYDAGHAKAGCRYDAGHAKAGCHYDAGPAMAGCRYDAGHAAA</sequence>
<feature type="non-terminal residue" evidence="1">
    <location>
        <position position="486"/>
    </location>
</feature>
<evidence type="ECO:0008006" key="3">
    <source>
        <dbReference type="Google" id="ProtNLM"/>
    </source>
</evidence>